<accession>A0A2C9W2P8</accession>
<protein>
    <submittedName>
        <fullName evidence="1">Uncharacterized protein</fullName>
    </submittedName>
</protein>
<evidence type="ECO:0000313" key="1">
    <source>
        <dbReference type="EMBL" id="OAY53264.1"/>
    </source>
</evidence>
<gene>
    <name evidence="1" type="ORF">MANES_04G149700</name>
</gene>
<dbReference type="EMBL" id="CM004390">
    <property type="protein sequence ID" value="OAY53264.1"/>
    <property type="molecule type" value="Genomic_DNA"/>
</dbReference>
<sequence>MNKQKQNCCDAFAGGKEIVFLPTSTRKLFFLASLESLLTIRMRVSHVISITSEAST</sequence>
<dbReference type="AlphaFoldDB" id="A0A2C9W2P8"/>
<proteinExistence type="predicted"/>
<name>A0A2C9W2P8_MANES</name>
<organism evidence="1">
    <name type="scientific">Manihot esculenta</name>
    <name type="common">Cassava</name>
    <name type="synonym">Jatropha manihot</name>
    <dbReference type="NCBI Taxonomy" id="3983"/>
    <lineage>
        <taxon>Eukaryota</taxon>
        <taxon>Viridiplantae</taxon>
        <taxon>Streptophyta</taxon>
        <taxon>Embryophyta</taxon>
        <taxon>Tracheophyta</taxon>
        <taxon>Spermatophyta</taxon>
        <taxon>Magnoliopsida</taxon>
        <taxon>eudicotyledons</taxon>
        <taxon>Gunneridae</taxon>
        <taxon>Pentapetalae</taxon>
        <taxon>rosids</taxon>
        <taxon>fabids</taxon>
        <taxon>Malpighiales</taxon>
        <taxon>Euphorbiaceae</taxon>
        <taxon>Crotonoideae</taxon>
        <taxon>Manihoteae</taxon>
        <taxon>Manihot</taxon>
    </lineage>
</organism>
<reference evidence="1" key="1">
    <citation type="submission" date="2016-02" db="EMBL/GenBank/DDBJ databases">
        <title>WGS assembly of Manihot esculenta.</title>
        <authorList>
            <person name="Bredeson J.V."/>
            <person name="Prochnik S.E."/>
            <person name="Lyons J.B."/>
            <person name="Schmutz J."/>
            <person name="Grimwood J."/>
            <person name="Vrebalov J."/>
            <person name="Bart R.S."/>
            <person name="Amuge T."/>
            <person name="Ferguson M.E."/>
            <person name="Green R."/>
            <person name="Putnam N."/>
            <person name="Stites J."/>
            <person name="Rounsley S."/>
            <person name="Rokhsar D.S."/>
        </authorList>
    </citation>
    <scope>NUCLEOTIDE SEQUENCE [LARGE SCALE GENOMIC DNA]</scope>
    <source>
        <tissue evidence="1">Leaf</tissue>
    </source>
</reference>